<reference evidence="1 2" key="1">
    <citation type="journal article" date="2014" name="Agronomy (Basel)">
        <title>A Draft Genome Sequence for Ensete ventricosum, the Drought-Tolerant Tree Against Hunger.</title>
        <authorList>
            <person name="Harrison J."/>
            <person name="Moore K.A."/>
            <person name="Paszkiewicz K."/>
            <person name="Jones T."/>
            <person name="Grant M."/>
            <person name="Ambacheew D."/>
            <person name="Muzemil S."/>
            <person name="Studholme D.J."/>
        </authorList>
    </citation>
    <scope>NUCLEOTIDE SEQUENCE [LARGE SCALE GENOMIC DNA]</scope>
</reference>
<protein>
    <submittedName>
        <fullName evidence="1">Uncharacterized protein</fullName>
    </submittedName>
</protein>
<name>A0A426Z8E2_ENSVE</name>
<organism evidence="1 2">
    <name type="scientific">Ensete ventricosum</name>
    <name type="common">Abyssinian banana</name>
    <name type="synonym">Musa ensete</name>
    <dbReference type="NCBI Taxonomy" id="4639"/>
    <lineage>
        <taxon>Eukaryota</taxon>
        <taxon>Viridiplantae</taxon>
        <taxon>Streptophyta</taxon>
        <taxon>Embryophyta</taxon>
        <taxon>Tracheophyta</taxon>
        <taxon>Spermatophyta</taxon>
        <taxon>Magnoliopsida</taxon>
        <taxon>Liliopsida</taxon>
        <taxon>Zingiberales</taxon>
        <taxon>Musaceae</taxon>
        <taxon>Ensete</taxon>
    </lineage>
</organism>
<accession>A0A426Z8E2</accession>
<evidence type="ECO:0000313" key="1">
    <source>
        <dbReference type="EMBL" id="RRT60239.1"/>
    </source>
</evidence>
<gene>
    <name evidence="1" type="ORF">B296_00035276</name>
</gene>
<evidence type="ECO:0000313" key="2">
    <source>
        <dbReference type="Proteomes" id="UP000287651"/>
    </source>
</evidence>
<sequence>MKNPWNIIPLLPLQEFMSLTSVQGKLCASAPCFIFYIDSLHAAWTLHQVPPKLLRLSICIELMVAPAPTIPRVSPPLSLISTSTLSVPSYDVAMVAPPLDLAMHPPMHYLIRDHAASPRCSLDPLSFTEILSRGTLPQHVRSVAHDFPLENQDLSLLDICLVGATFLFAFFLLEVSKTIIPLDYSILLNSLCIVLPP</sequence>
<dbReference type="EMBL" id="AMZH03007871">
    <property type="protein sequence ID" value="RRT60239.1"/>
    <property type="molecule type" value="Genomic_DNA"/>
</dbReference>
<comment type="caution">
    <text evidence="1">The sequence shown here is derived from an EMBL/GenBank/DDBJ whole genome shotgun (WGS) entry which is preliminary data.</text>
</comment>
<dbReference type="AlphaFoldDB" id="A0A426Z8E2"/>
<proteinExistence type="predicted"/>
<dbReference type="Proteomes" id="UP000287651">
    <property type="component" value="Unassembled WGS sequence"/>
</dbReference>